<accession>A0A8D6ZIN6</accession>
<keyword evidence="2" id="KW-0812">Transmembrane</keyword>
<feature type="compositionally biased region" description="Gly residues" evidence="1">
    <location>
        <begin position="68"/>
        <end position="80"/>
    </location>
</feature>
<evidence type="ECO:0000313" key="3">
    <source>
        <dbReference type="EMBL" id="CAG1830507.1"/>
    </source>
</evidence>
<keyword evidence="2" id="KW-1133">Transmembrane helix</keyword>
<dbReference type="AlphaFoldDB" id="A0A8D6ZIN6"/>
<feature type="transmembrane region" description="Helical" evidence="2">
    <location>
        <begin position="39"/>
        <end position="58"/>
    </location>
</feature>
<feature type="compositionally biased region" description="Gly residues" evidence="1">
    <location>
        <begin position="159"/>
        <end position="168"/>
    </location>
</feature>
<feature type="region of interest" description="Disordered" evidence="1">
    <location>
        <begin position="67"/>
        <end position="197"/>
    </location>
</feature>
<evidence type="ECO:0000256" key="2">
    <source>
        <dbReference type="SAM" id="Phobius"/>
    </source>
</evidence>
<gene>
    <name evidence="3" type="ORF">GSMUA_337610.1</name>
</gene>
<sequence length="197" mass="19733">MSAIYIYTYRSPAVRKALTLIPLIPFFDEDRVSCRDLDVARLLGALVGTLLVVAVLIGPADLVPVGDEGPGQAHGGGGEGAAPDPEEEADDDHEDVLGAILEGAEPERSGLSGGDLAATEEHRPGDHRGAGVVVEGEYRGDDAVHGDEPGGSVEAGEGVVVGGGGSDGVGNEHGVAGVERDAGTGVGVGGEEGEHGE</sequence>
<protein>
    <submittedName>
        <fullName evidence="3">(wild Malaysian banana) hypothetical protein</fullName>
    </submittedName>
</protein>
<feature type="compositionally biased region" description="Acidic residues" evidence="1">
    <location>
        <begin position="84"/>
        <end position="94"/>
    </location>
</feature>
<feature type="compositionally biased region" description="Basic and acidic residues" evidence="1">
    <location>
        <begin position="136"/>
        <end position="148"/>
    </location>
</feature>
<keyword evidence="2" id="KW-0472">Membrane</keyword>
<name>A0A8D6ZIN6_MUSAM</name>
<organism evidence="3">
    <name type="scientific">Musa acuminata subsp. malaccensis</name>
    <name type="common">Wild banana</name>
    <name type="synonym">Musa malaccensis</name>
    <dbReference type="NCBI Taxonomy" id="214687"/>
    <lineage>
        <taxon>Eukaryota</taxon>
        <taxon>Viridiplantae</taxon>
        <taxon>Streptophyta</taxon>
        <taxon>Embryophyta</taxon>
        <taxon>Tracheophyta</taxon>
        <taxon>Spermatophyta</taxon>
        <taxon>Magnoliopsida</taxon>
        <taxon>Liliopsida</taxon>
        <taxon>Zingiberales</taxon>
        <taxon>Musaceae</taxon>
        <taxon>Musa</taxon>
    </lineage>
</organism>
<reference evidence="3" key="1">
    <citation type="submission" date="2021-03" db="EMBL/GenBank/DDBJ databases">
        <authorList>
            <consortium name="Genoscope - CEA"/>
            <person name="William W."/>
        </authorList>
    </citation>
    <scope>NUCLEOTIDE SEQUENCE</scope>
    <source>
        <strain evidence="3">Doubled-haploid Pahang</strain>
    </source>
</reference>
<dbReference type="EMBL" id="HG996472">
    <property type="protein sequence ID" value="CAG1830507.1"/>
    <property type="molecule type" value="Genomic_DNA"/>
</dbReference>
<evidence type="ECO:0000256" key="1">
    <source>
        <dbReference type="SAM" id="MobiDB-lite"/>
    </source>
</evidence>
<feature type="compositionally biased region" description="Basic and acidic residues" evidence="1">
    <location>
        <begin position="119"/>
        <end position="129"/>
    </location>
</feature>
<proteinExistence type="predicted"/>